<comment type="catalytic activity">
    <reaction evidence="2">
        <text>a quinone + NADH + 5 H(+)(in) = a quinol + NAD(+) + 4 H(+)(out)</text>
        <dbReference type="Rhea" id="RHEA:57888"/>
        <dbReference type="ChEBI" id="CHEBI:15378"/>
        <dbReference type="ChEBI" id="CHEBI:24646"/>
        <dbReference type="ChEBI" id="CHEBI:57540"/>
        <dbReference type="ChEBI" id="CHEBI:57945"/>
        <dbReference type="ChEBI" id="CHEBI:132124"/>
    </reaction>
</comment>
<evidence type="ECO:0000313" key="4">
    <source>
        <dbReference type="Proteomes" id="UP001063350"/>
    </source>
</evidence>
<name>A0A915TYD3_9BACT</name>
<keyword evidence="2" id="KW-1133">Transmembrane helix</keyword>
<dbReference type="GO" id="GO:0005886">
    <property type="term" value="C:plasma membrane"/>
    <property type="evidence" value="ECO:0007669"/>
    <property type="project" value="UniProtKB-SubCell"/>
</dbReference>
<dbReference type="Pfam" id="PF00499">
    <property type="entry name" value="Oxidored_q3"/>
    <property type="match status" value="1"/>
</dbReference>
<evidence type="ECO:0000256" key="1">
    <source>
        <dbReference type="ARBA" id="ARBA00005698"/>
    </source>
</evidence>
<evidence type="ECO:0000256" key="2">
    <source>
        <dbReference type="RuleBase" id="RU004429"/>
    </source>
</evidence>
<dbReference type="RefSeq" id="WP_267927983.1">
    <property type="nucleotide sequence ID" value="NZ_AP024233.1"/>
</dbReference>
<feature type="transmembrane region" description="Helical" evidence="2">
    <location>
        <begin position="20"/>
        <end position="38"/>
    </location>
</feature>
<evidence type="ECO:0000313" key="3">
    <source>
        <dbReference type="EMBL" id="BCO08054.1"/>
    </source>
</evidence>
<dbReference type="EMBL" id="AP024233">
    <property type="protein sequence ID" value="BCO08054.1"/>
    <property type="molecule type" value="Genomic_DNA"/>
</dbReference>
<dbReference type="PANTHER" id="PTHR33269:SF17">
    <property type="entry name" value="NADH-UBIQUINONE OXIDOREDUCTASE CHAIN 6"/>
    <property type="match status" value="1"/>
</dbReference>
<organism evidence="3 4">
    <name type="scientific">Desulfolithobacter dissulfuricans</name>
    <dbReference type="NCBI Taxonomy" id="2795293"/>
    <lineage>
        <taxon>Bacteria</taxon>
        <taxon>Pseudomonadati</taxon>
        <taxon>Thermodesulfobacteriota</taxon>
        <taxon>Desulfobulbia</taxon>
        <taxon>Desulfobulbales</taxon>
        <taxon>Desulfobulbaceae</taxon>
        <taxon>Desulfolithobacter</taxon>
    </lineage>
</organism>
<keyword evidence="4" id="KW-1185">Reference proteome</keyword>
<feature type="transmembrane region" description="Helical" evidence="2">
    <location>
        <begin position="150"/>
        <end position="178"/>
    </location>
</feature>
<keyword evidence="2" id="KW-0874">Quinone</keyword>
<dbReference type="InterPro" id="IPR001457">
    <property type="entry name" value="NADH_UbQ/plastoQ_OxRdtase_su6"/>
</dbReference>
<sequence length="183" mass="19617">MQPVICQPAANPSLFTAEGMVGLIFLFLIATVITGALIATMARRLIRAVAGLAVCFTGVAGIYYFLLSPFVAMMQMLIYVGAVSILIAFAIMLAEPEYKDPIGRKNPPLAGPLGFSVGALFFAAFTLLGLNTDWQVFPREGTGDMHHMGITLLTTHSMVFELISIVLLIAIIGALVVARRGRD</sequence>
<gene>
    <name evidence="3" type="primary">ndhG</name>
    <name evidence="3" type="ORF">GF1_04300</name>
</gene>
<dbReference type="KEGG" id="ddu:GF1_04300"/>
<reference evidence="3" key="1">
    <citation type="submission" date="2020-12" db="EMBL/GenBank/DDBJ databases">
        <title>Desulfobium dissulfuricans gen. nov., sp. nov., a novel mesophilic, sulfate-reducing bacterium isolated from a deep-sea hydrothermal vent.</title>
        <authorList>
            <person name="Hashimoto Y."/>
            <person name="Tame A."/>
            <person name="Sawayama S."/>
            <person name="Miyazaki J."/>
            <person name="Takai K."/>
            <person name="Nakagawa S."/>
        </authorList>
    </citation>
    <scope>NUCLEOTIDE SEQUENCE</scope>
    <source>
        <strain evidence="3">GF1</strain>
    </source>
</reference>
<feature type="transmembrane region" description="Helical" evidence="2">
    <location>
        <begin position="72"/>
        <end position="93"/>
    </location>
</feature>
<keyword evidence="2" id="KW-1003">Cell membrane</keyword>
<feature type="transmembrane region" description="Helical" evidence="2">
    <location>
        <begin position="45"/>
        <end position="66"/>
    </location>
</feature>
<accession>A0A915TYD3</accession>
<dbReference type="EC" id="7.1.1.-" evidence="2"/>
<comment type="similarity">
    <text evidence="1 2">Belongs to the complex I subunit 6 family.</text>
</comment>
<keyword evidence="2" id="KW-0472">Membrane</keyword>
<feature type="transmembrane region" description="Helical" evidence="2">
    <location>
        <begin position="113"/>
        <end position="130"/>
    </location>
</feature>
<comment type="subcellular location">
    <subcellularLocation>
        <location evidence="2">Cell membrane</location>
        <topology evidence="2">Multi-pass membrane protein</topology>
    </subcellularLocation>
</comment>
<keyword evidence="2" id="KW-0812">Transmembrane</keyword>
<comment type="function">
    <text evidence="2">NDH-1 shuttles electrons from NADH, via FMN and iron-sulfur (Fe-S) centers, to quinones in the respiratory chain. Couples the redox reaction to proton translocation (for every two electrons transferred, four hydrogen ions are translocated across the cytoplasmic membrane), and thus conserves the redox energy in a proton gradient.</text>
</comment>
<dbReference type="Proteomes" id="UP001063350">
    <property type="component" value="Chromosome"/>
</dbReference>
<dbReference type="InterPro" id="IPR042106">
    <property type="entry name" value="Nuo/plastoQ_OxRdtase_6_NuoJ"/>
</dbReference>
<dbReference type="GO" id="GO:0008137">
    <property type="term" value="F:NADH dehydrogenase (ubiquinone) activity"/>
    <property type="evidence" value="ECO:0007669"/>
    <property type="project" value="UniProtKB-UniRule"/>
</dbReference>
<dbReference type="PANTHER" id="PTHR33269">
    <property type="entry name" value="NADH-UBIQUINONE OXIDOREDUCTASE CHAIN 6"/>
    <property type="match status" value="1"/>
</dbReference>
<dbReference type="AlphaFoldDB" id="A0A915TYD3"/>
<protein>
    <recommendedName>
        <fullName evidence="2">NADH-quinone oxidoreductase subunit J</fullName>
        <ecNumber evidence="2">7.1.1.-</ecNumber>
    </recommendedName>
</protein>
<keyword evidence="2" id="KW-0520">NAD</keyword>
<dbReference type="Gene3D" id="1.20.120.1200">
    <property type="entry name" value="NADH-ubiquinone/plastoquinone oxidoreductase chain 6, subunit NuoJ"/>
    <property type="match status" value="1"/>
</dbReference>
<dbReference type="GO" id="GO:0048038">
    <property type="term" value="F:quinone binding"/>
    <property type="evidence" value="ECO:0007669"/>
    <property type="project" value="UniProtKB-UniRule"/>
</dbReference>
<proteinExistence type="inferred from homology"/>